<dbReference type="Proteomes" id="UP001221142">
    <property type="component" value="Unassembled WGS sequence"/>
</dbReference>
<feature type="non-terminal residue" evidence="2">
    <location>
        <position position="161"/>
    </location>
</feature>
<sequence>MRLKLNVNVELTAVEAPDVLAPPPAPSCIISLPVRQAPSPDCPRVAVQERDAAAAVHGGHHGEDGDAWTSADLFNEDTWLFSICFYLLIQRRMGSHSKRSVLFLVNISIDIILACLFQGSIAKAKFGGPAAFEAAEFSIPVDEIENVAFVLTDWFSDALLL</sequence>
<dbReference type="EMBL" id="JARKIF010000025">
    <property type="protein sequence ID" value="KAJ7614910.1"/>
    <property type="molecule type" value="Genomic_DNA"/>
</dbReference>
<feature type="transmembrane region" description="Helical" evidence="1">
    <location>
        <begin position="101"/>
        <end position="121"/>
    </location>
</feature>
<keyword evidence="3" id="KW-1185">Reference proteome</keyword>
<organism evidence="2 3">
    <name type="scientific">Roridomyces roridus</name>
    <dbReference type="NCBI Taxonomy" id="1738132"/>
    <lineage>
        <taxon>Eukaryota</taxon>
        <taxon>Fungi</taxon>
        <taxon>Dikarya</taxon>
        <taxon>Basidiomycota</taxon>
        <taxon>Agaricomycotina</taxon>
        <taxon>Agaricomycetes</taxon>
        <taxon>Agaricomycetidae</taxon>
        <taxon>Agaricales</taxon>
        <taxon>Marasmiineae</taxon>
        <taxon>Mycenaceae</taxon>
        <taxon>Roridomyces</taxon>
    </lineage>
</organism>
<accession>A0AAD7BAJ0</accession>
<keyword evidence="1" id="KW-1133">Transmembrane helix</keyword>
<evidence type="ECO:0000313" key="2">
    <source>
        <dbReference type="EMBL" id="KAJ7614910.1"/>
    </source>
</evidence>
<protein>
    <submittedName>
        <fullName evidence="2">Uncharacterized protein</fullName>
    </submittedName>
</protein>
<evidence type="ECO:0000313" key="3">
    <source>
        <dbReference type="Proteomes" id="UP001221142"/>
    </source>
</evidence>
<name>A0AAD7BAJ0_9AGAR</name>
<proteinExistence type="predicted"/>
<reference evidence="2" key="1">
    <citation type="submission" date="2023-03" db="EMBL/GenBank/DDBJ databases">
        <title>Massive genome expansion in bonnet fungi (Mycena s.s.) driven by repeated elements and novel gene families across ecological guilds.</title>
        <authorList>
            <consortium name="Lawrence Berkeley National Laboratory"/>
            <person name="Harder C.B."/>
            <person name="Miyauchi S."/>
            <person name="Viragh M."/>
            <person name="Kuo A."/>
            <person name="Thoen E."/>
            <person name="Andreopoulos B."/>
            <person name="Lu D."/>
            <person name="Skrede I."/>
            <person name="Drula E."/>
            <person name="Henrissat B."/>
            <person name="Morin E."/>
            <person name="Kohler A."/>
            <person name="Barry K."/>
            <person name="LaButti K."/>
            <person name="Morin E."/>
            <person name="Salamov A."/>
            <person name="Lipzen A."/>
            <person name="Mereny Z."/>
            <person name="Hegedus B."/>
            <person name="Baldrian P."/>
            <person name="Stursova M."/>
            <person name="Weitz H."/>
            <person name="Taylor A."/>
            <person name="Grigoriev I.V."/>
            <person name="Nagy L.G."/>
            <person name="Martin F."/>
            <person name="Kauserud H."/>
        </authorList>
    </citation>
    <scope>NUCLEOTIDE SEQUENCE</scope>
    <source>
        <strain evidence="2">9284</strain>
    </source>
</reference>
<gene>
    <name evidence="2" type="ORF">FB45DRAFT_936393</name>
</gene>
<keyword evidence="1" id="KW-0472">Membrane</keyword>
<comment type="caution">
    <text evidence="2">The sequence shown here is derived from an EMBL/GenBank/DDBJ whole genome shotgun (WGS) entry which is preliminary data.</text>
</comment>
<dbReference type="AlphaFoldDB" id="A0AAD7BAJ0"/>
<evidence type="ECO:0000256" key="1">
    <source>
        <dbReference type="SAM" id="Phobius"/>
    </source>
</evidence>
<keyword evidence="1" id="KW-0812">Transmembrane</keyword>